<evidence type="ECO:0000256" key="2">
    <source>
        <dbReference type="SAM" id="Phobius"/>
    </source>
</evidence>
<keyword evidence="2" id="KW-0812">Transmembrane</keyword>
<dbReference type="AlphaFoldDB" id="A0A4R7ZXE5"/>
<evidence type="ECO:0000256" key="1">
    <source>
        <dbReference type="SAM" id="MobiDB-lite"/>
    </source>
</evidence>
<protein>
    <submittedName>
        <fullName evidence="3">Uncharacterized protein</fullName>
    </submittedName>
</protein>
<evidence type="ECO:0000313" key="4">
    <source>
        <dbReference type="Proteomes" id="UP000295447"/>
    </source>
</evidence>
<keyword evidence="2" id="KW-0472">Membrane</keyword>
<name>A0A4R7ZXE5_9ACTN</name>
<dbReference type="Proteomes" id="UP000295447">
    <property type="component" value="Unassembled WGS sequence"/>
</dbReference>
<gene>
    <name evidence="3" type="ORF">EV650_1510</name>
</gene>
<evidence type="ECO:0000313" key="3">
    <source>
        <dbReference type="EMBL" id="TDW22672.1"/>
    </source>
</evidence>
<organism evidence="3 4">
    <name type="scientific">Kribbella kalugense</name>
    <dbReference type="NCBI Taxonomy" id="2512221"/>
    <lineage>
        <taxon>Bacteria</taxon>
        <taxon>Bacillati</taxon>
        <taxon>Actinomycetota</taxon>
        <taxon>Actinomycetes</taxon>
        <taxon>Propionibacteriales</taxon>
        <taxon>Kribbellaceae</taxon>
        <taxon>Kribbella</taxon>
    </lineage>
</organism>
<proteinExistence type="predicted"/>
<feature type="transmembrane region" description="Helical" evidence="2">
    <location>
        <begin position="6"/>
        <end position="25"/>
    </location>
</feature>
<keyword evidence="4" id="KW-1185">Reference proteome</keyword>
<dbReference type="EMBL" id="SODF01000001">
    <property type="protein sequence ID" value="TDW22672.1"/>
    <property type="molecule type" value="Genomic_DNA"/>
</dbReference>
<feature type="region of interest" description="Disordered" evidence="1">
    <location>
        <begin position="184"/>
        <end position="206"/>
    </location>
</feature>
<reference evidence="3 4" key="1">
    <citation type="submission" date="2019-03" db="EMBL/GenBank/DDBJ databases">
        <title>Genomic Encyclopedia of Type Strains, Phase III (KMG-III): the genomes of soil and plant-associated and newly described type strains.</title>
        <authorList>
            <person name="Whitman W."/>
        </authorList>
    </citation>
    <scope>NUCLEOTIDE SEQUENCE [LARGE SCALE GENOMIC DNA]</scope>
    <source>
        <strain evidence="3 4">VKM Ac-2570</strain>
    </source>
</reference>
<accession>A0A4R7ZXE5</accession>
<comment type="caution">
    <text evidence="3">The sequence shown here is derived from an EMBL/GenBank/DDBJ whole genome shotgun (WGS) entry which is preliminary data.</text>
</comment>
<sequence length="206" mass="21406">MPIAGFIISIVAVVVATAAAIFTGIQAIETKRARRASEIQAAAAQHSNEIAERAVQEAAQANMLADKDRHRRMTPTVLVELGRETAGGGYELVFISPNDDIEAGTVSLIDGWQSAVAGISTSTSSPVIGASASLPATSAGIPAVLGIWLNQPEDAYGKEIKMRCTVTTADGTWDLPAHTVRFEQPPASPQVARQAGDGPDIASAGF</sequence>
<keyword evidence="2" id="KW-1133">Transmembrane helix</keyword>